<dbReference type="OrthoDB" id="1056775at2"/>
<dbReference type="InterPro" id="IPR014284">
    <property type="entry name" value="RNA_pol_sigma-70_dom"/>
</dbReference>
<evidence type="ECO:0000256" key="3">
    <source>
        <dbReference type="ARBA" id="ARBA00023082"/>
    </source>
</evidence>
<name>A0A162DDQ8_9FLAO</name>
<evidence type="ECO:0000259" key="5">
    <source>
        <dbReference type="Pfam" id="PF04542"/>
    </source>
</evidence>
<accession>A0A162DDQ8</accession>
<dbReference type="PANTHER" id="PTHR43133">
    <property type="entry name" value="RNA POLYMERASE ECF-TYPE SIGMA FACTO"/>
    <property type="match status" value="1"/>
</dbReference>
<dbReference type="Gene3D" id="1.10.1740.10">
    <property type="match status" value="1"/>
</dbReference>
<keyword evidence="8" id="KW-1185">Reference proteome</keyword>
<dbReference type="SUPFAM" id="SSF88946">
    <property type="entry name" value="Sigma2 domain of RNA polymerase sigma factors"/>
    <property type="match status" value="1"/>
</dbReference>
<dbReference type="Pfam" id="PF04542">
    <property type="entry name" value="Sigma70_r2"/>
    <property type="match status" value="1"/>
</dbReference>
<evidence type="ECO:0000259" key="6">
    <source>
        <dbReference type="Pfam" id="PF08281"/>
    </source>
</evidence>
<feature type="domain" description="RNA polymerase sigma-70 region 2" evidence="5">
    <location>
        <begin position="25"/>
        <end position="85"/>
    </location>
</feature>
<gene>
    <name evidence="7" type="ORF">AWE51_24820</name>
</gene>
<dbReference type="GO" id="GO:0003677">
    <property type="term" value="F:DNA binding"/>
    <property type="evidence" value="ECO:0007669"/>
    <property type="project" value="InterPro"/>
</dbReference>
<dbReference type="PANTHER" id="PTHR43133:SF46">
    <property type="entry name" value="RNA POLYMERASE SIGMA-70 FACTOR ECF SUBFAMILY"/>
    <property type="match status" value="1"/>
</dbReference>
<dbReference type="Proteomes" id="UP000076715">
    <property type="component" value="Unassembled WGS sequence"/>
</dbReference>
<reference evidence="7 8" key="1">
    <citation type="submission" date="2016-01" db="EMBL/GenBank/DDBJ databases">
        <title>The draft genome sequence of Aquimarina sp. RZW4-3-2.</title>
        <authorList>
            <person name="Wang Y."/>
        </authorList>
    </citation>
    <scope>NUCLEOTIDE SEQUENCE [LARGE SCALE GENOMIC DNA]</scope>
    <source>
        <strain evidence="7 8">RZW4-3-2</strain>
    </source>
</reference>
<comment type="similarity">
    <text evidence="1">Belongs to the sigma-70 factor family. ECF subfamily.</text>
</comment>
<evidence type="ECO:0000256" key="1">
    <source>
        <dbReference type="ARBA" id="ARBA00010641"/>
    </source>
</evidence>
<comment type="caution">
    <text evidence="7">The sequence shown here is derived from an EMBL/GenBank/DDBJ whole genome shotgun (WGS) entry which is preliminary data.</text>
</comment>
<dbReference type="InterPro" id="IPR036388">
    <property type="entry name" value="WH-like_DNA-bd_sf"/>
</dbReference>
<dbReference type="RefSeq" id="WP_066313627.1">
    <property type="nucleotide sequence ID" value="NZ_LQRT01000011.1"/>
</dbReference>
<evidence type="ECO:0000256" key="2">
    <source>
        <dbReference type="ARBA" id="ARBA00023015"/>
    </source>
</evidence>
<dbReference type="InterPro" id="IPR007627">
    <property type="entry name" value="RNA_pol_sigma70_r2"/>
</dbReference>
<dbReference type="STRING" id="1642818.AWE51_24820"/>
<dbReference type="InterPro" id="IPR013249">
    <property type="entry name" value="RNA_pol_sigma70_r4_t2"/>
</dbReference>
<organism evidence="7 8">
    <name type="scientific">Aquimarina aggregata</name>
    <dbReference type="NCBI Taxonomy" id="1642818"/>
    <lineage>
        <taxon>Bacteria</taxon>
        <taxon>Pseudomonadati</taxon>
        <taxon>Bacteroidota</taxon>
        <taxon>Flavobacteriia</taxon>
        <taxon>Flavobacteriales</taxon>
        <taxon>Flavobacteriaceae</taxon>
        <taxon>Aquimarina</taxon>
    </lineage>
</organism>
<proteinExistence type="inferred from homology"/>
<dbReference type="Gene3D" id="1.10.10.10">
    <property type="entry name" value="Winged helix-like DNA-binding domain superfamily/Winged helix DNA-binding domain"/>
    <property type="match status" value="1"/>
</dbReference>
<dbReference type="NCBIfam" id="TIGR02937">
    <property type="entry name" value="sigma70-ECF"/>
    <property type="match status" value="1"/>
</dbReference>
<evidence type="ECO:0000256" key="4">
    <source>
        <dbReference type="ARBA" id="ARBA00023163"/>
    </source>
</evidence>
<dbReference type="GO" id="GO:0006352">
    <property type="term" value="P:DNA-templated transcription initiation"/>
    <property type="evidence" value="ECO:0007669"/>
    <property type="project" value="InterPro"/>
</dbReference>
<evidence type="ECO:0000313" key="7">
    <source>
        <dbReference type="EMBL" id="KZS40900.1"/>
    </source>
</evidence>
<protein>
    <submittedName>
        <fullName evidence="7">RNA polymerase subunit sigma-70</fullName>
    </submittedName>
</protein>
<keyword evidence="3" id="KW-0731">Sigma factor</keyword>
<dbReference type="CDD" id="cd06171">
    <property type="entry name" value="Sigma70_r4"/>
    <property type="match status" value="1"/>
</dbReference>
<dbReference type="InterPro" id="IPR039425">
    <property type="entry name" value="RNA_pol_sigma-70-like"/>
</dbReference>
<dbReference type="Pfam" id="PF08281">
    <property type="entry name" value="Sigma70_r4_2"/>
    <property type="match status" value="1"/>
</dbReference>
<keyword evidence="2" id="KW-0805">Transcription regulation</keyword>
<dbReference type="SUPFAM" id="SSF88659">
    <property type="entry name" value="Sigma3 and sigma4 domains of RNA polymerase sigma factors"/>
    <property type="match status" value="1"/>
</dbReference>
<dbReference type="InterPro" id="IPR013325">
    <property type="entry name" value="RNA_pol_sigma_r2"/>
</dbReference>
<dbReference type="GO" id="GO:0016987">
    <property type="term" value="F:sigma factor activity"/>
    <property type="evidence" value="ECO:0007669"/>
    <property type="project" value="UniProtKB-KW"/>
</dbReference>
<sequence>MDIKKLIKKCQKNNRKAQSELFYLYRDILFALSLKYCKNYNEAEDNLQDAFITIFNKINQYNFKGSFEGWMKRITINKAIDKYKKTPYLDNFVQEETIEDVVIDAEELQLSLDELLIYIQELPDRYRLVFNLYELDGYSHKEIATMLTISEGTSKSNLHRAKSILKTKILSDKDCFKKKVLSNG</sequence>
<dbReference type="AlphaFoldDB" id="A0A162DDQ8"/>
<evidence type="ECO:0000313" key="8">
    <source>
        <dbReference type="Proteomes" id="UP000076715"/>
    </source>
</evidence>
<dbReference type="InterPro" id="IPR013324">
    <property type="entry name" value="RNA_pol_sigma_r3/r4-like"/>
</dbReference>
<dbReference type="EMBL" id="LQRT01000011">
    <property type="protein sequence ID" value="KZS40900.1"/>
    <property type="molecule type" value="Genomic_DNA"/>
</dbReference>
<keyword evidence="4" id="KW-0804">Transcription</keyword>
<feature type="domain" description="RNA polymerase sigma factor 70 region 4 type 2" evidence="6">
    <location>
        <begin position="118"/>
        <end position="163"/>
    </location>
</feature>